<dbReference type="NCBIfam" id="NF045700">
    <property type="entry name" value="AHLLactAttM"/>
    <property type="match status" value="1"/>
</dbReference>
<dbReference type="Gene3D" id="3.60.15.10">
    <property type="entry name" value="Ribonuclease Z/Hydroxyacylglutathione hydrolase-like"/>
    <property type="match status" value="1"/>
</dbReference>
<feature type="domain" description="Metallo-beta-lactamase" evidence="6">
    <location>
        <begin position="33"/>
        <end position="245"/>
    </location>
</feature>
<gene>
    <name evidence="7" type="ORF">A5892_17280</name>
</gene>
<keyword evidence="5" id="KW-0862">Zinc</keyword>
<comment type="similarity">
    <text evidence="2">Belongs to the metallo-beta-lactamase superfamily.</text>
</comment>
<evidence type="ECO:0000256" key="4">
    <source>
        <dbReference type="ARBA" id="ARBA00022801"/>
    </source>
</evidence>
<dbReference type="STRING" id="376489.A5892_17280"/>
<dbReference type="PANTHER" id="PTHR42978">
    <property type="entry name" value="QUORUM-QUENCHING LACTONASE YTNP-RELATED-RELATED"/>
    <property type="match status" value="1"/>
</dbReference>
<protein>
    <submittedName>
        <fullName evidence="7">MBL fold metallo-hydrolase</fullName>
    </submittedName>
</protein>
<dbReference type="EMBL" id="CP015243">
    <property type="protein sequence ID" value="ANF58996.1"/>
    <property type="molecule type" value="Genomic_DNA"/>
</dbReference>
<keyword evidence="3" id="KW-0479">Metal-binding</keyword>
<organism evidence="7 8">
    <name type="scientific">Halotalea alkalilenta</name>
    <dbReference type="NCBI Taxonomy" id="376489"/>
    <lineage>
        <taxon>Bacteria</taxon>
        <taxon>Pseudomonadati</taxon>
        <taxon>Pseudomonadota</taxon>
        <taxon>Gammaproteobacteria</taxon>
        <taxon>Oceanospirillales</taxon>
        <taxon>Halomonadaceae</taxon>
        <taxon>Halotalea</taxon>
    </lineage>
</organism>
<dbReference type="InterPro" id="IPR036866">
    <property type="entry name" value="RibonucZ/Hydroxyglut_hydro"/>
</dbReference>
<dbReference type="AlphaFoldDB" id="A0A172YIJ6"/>
<dbReference type="Proteomes" id="UP000077875">
    <property type="component" value="Chromosome"/>
</dbReference>
<dbReference type="KEGG" id="haa:A5892_17280"/>
<reference evidence="7 8" key="1">
    <citation type="submission" date="2016-04" db="EMBL/GenBank/DDBJ databases">
        <title>Complete Genome Sequence of Halotalea alkalilenta IHB B 13600.</title>
        <authorList>
            <person name="Swarnkar M.K."/>
            <person name="Sharma A."/>
            <person name="Kaushal K."/>
            <person name="Soni R."/>
            <person name="Rana S."/>
            <person name="Singh A.K."/>
            <person name="Gulati A."/>
        </authorList>
    </citation>
    <scope>NUCLEOTIDE SEQUENCE [LARGE SCALE GENOMIC DNA]</scope>
    <source>
        <strain evidence="7 8">IHB B 13600</strain>
    </source>
</reference>
<dbReference type="SMART" id="SM00849">
    <property type="entry name" value="Lactamase_B"/>
    <property type="match status" value="1"/>
</dbReference>
<dbReference type="InterPro" id="IPR054889">
    <property type="entry name" value="AHLLactAttM"/>
</dbReference>
<accession>A0A172YIJ6</accession>
<evidence type="ECO:0000313" key="7">
    <source>
        <dbReference type="EMBL" id="ANF58996.1"/>
    </source>
</evidence>
<sequence length="261" mass="28982">MAETRLYMMQTGMLECRECNIKMNHSQAPYEIPVPWYLITHPKGNVVIDGGCAVECALDPVAHWGPITEVYWPVMSADEGCVAALEGMGIAAESVRYVLQSHLHLDHTGATGRFPNAKHIVTRREYEYAHSPDWFAANAYINADIDRPGIDWFLLEDGDDGYDVFGDGVVRFIFTPGHSPGHASFLIQLPRQGAVLLAVDAAYTTDHWDEKALPGFVASATDAVRSVRKLKALAEKHSALVVTGHDPGAWPRFKRSPRYYD</sequence>
<proteinExistence type="inferred from homology"/>
<evidence type="ECO:0000256" key="3">
    <source>
        <dbReference type="ARBA" id="ARBA00022723"/>
    </source>
</evidence>
<evidence type="ECO:0000259" key="6">
    <source>
        <dbReference type="SMART" id="SM00849"/>
    </source>
</evidence>
<comment type="cofactor">
    <cofactor evidence="1">
        <name>Zn(2+)</name>
        <dbReference type="ChEBI" id="CHEBI:29105"/>
    </cofactor>
</comment>
<dbReference type="SUPFAM" id="SSF56281">
    <property type="entry name" value="Metallo-hydrolase/oxidoreductase"/>
    <property type="match status" value="1"/>
</dbReference>
<dbReference type="InterPro" id="IPR001279">
    <property type="entry name" value="Metallo-B-lactamas"/>
</dbReference>
<dbReference type="PANTHER" id="PTHR42978:SF2">
    <property type="entry name" value="102 KBASES UNSTABLE REGION: FROM 1 TO 119443"/>
    <property type="match status" value="1"/>
</dbReference>
<dbReference type="RefSeq" id="WP_064123850.1">
    <property type="nucleotide sequence ID" value="NZ_CP015243.1"/>
</dbReference>
<keyword evidence="4 7" id="KW-0378">Hydrolase</keyword>
<dbReference type="CDD" id="cd07729">
    <property type="entry name" value="AHL_lactonase_MBL-fold"/>
    <property type="match status" value="1"/>
</dbReference>
<evidence type="ECO:0000256" key="1">
    <source>
        <dbReference type="ARBA" id="ARBA00001947"/>
    </source>
</evidence>
<dbReference type="GO" id="GO:0016787">
    <property type="term" value="F:hydrolase activity"/>
    <property type="evidence" value="ECO:0007669"/>
    <property type="project" value="UniProtKB-KW"/>
</dbReference>
<dbReference type="GO" id="GO:0046872">
    <property type="term" value="F:metal ion binding"/>
    <property type="evidence" value="ECO:0007669"/>
    <property type="project" value="UniProtKB-KW"/>
</dbReference>
<evidence type="ECO:0000313" key="8">
    <source>
        <dbReference type="Proteomes" id="UP000077875"/>
    </source>
</evidence>
<evidence type="ECO:0000256" key="5">
    <source>
        <dbReference type="ARBA" id="ARBA00022833"/>
    </source>
</evidence>
<name>A0A172YIJ6_9GAMM</name>
<dbReference type="InterPro" id="IPR051013">
    <property type="entry name" value="MBL_superfamily_lactonases"/>
</dbReference>
<evidence type="ECO:0000256" key="2">
    <source>
        <dbReference type="ARBA" id="ARBA00007749"/>
    </source>
</evidence>
<dbReference type="Pfam" id="PF00753">
    <property type="entry name" value="Lactamase_B"/>
    <property type="match status" value="1"/>
</dbReference>
<keyword evidence="8" id="KW-1185">Reference proteome</keyword>